<comment type="subcellular location">
    <subcellularLocation>
        <location evidence="1">Cell membrane</location>
        <topology evidence="1">Single-pass membrane protein</topology>
    </subcellularLocation>
    <subcellularLocation>
        <location evidence="7">Cell membrane</location>
        <topology evidence="7">Single-pass type II membrane protein</topology>
    </subcellularLocation>
</comment>
<accession>A0ABU9DZF1</accession>
<comment type="similarity">
    <text evidence="2 7">Belongs to the ExbD/TolR family.</text>
</comment>
<keyword evidence="5 8" id="KW-1133">Transmembrane helix</keyword>
<dbReference type="PANTHER" id="PTHR30558">
    <property type="entry name" value="EXBD MEMBRANE COMPONENT OF PMF-DRIVEN MACROMOLECULE IMPORT SYSTEM"/>
    <property type="match status" value="1"/>
</dbReference>
<feature type="transmembrane region" description="Helical" evidence="8">
    <location>
        <begin position="24"/>
        <end position="42"/>
    </location>
</feature>
<keyword evidence="7" id="KW-0813">Transport</keyword>
<keyword evidence="7" id="KW-0653">Protein transport</keyword>
<keyword evidence="3" id="KW-1003">Cell membrane</keyword>
<evidence type="ECO:0000256" key="3">
    <source>
        <dbReference type="ARBA" id="ARBA00022475"/>
    </source>
</evidence>
<evidence type="ECO:0000256" key="8">
    <source>
        <dbReference type="SAM" id="Phobius"/>
    </source>
</evidence>
<keyword evidence="10" id="KW-1185">Reference proteome</keyword>
<keyword evidence="6 8" id="KW-0472">Membrane</keyword>
<dbReference type="EMBL" id="JBBPCB010000002">
    <property type="protein sequence ID" value="MEK8179772.1"/>
    <property type="molecule type" value="Genomic_DNA"/>
</dbReference>
<evidence type="ECO:0000256" key="7">
    <source>
        <dbReference type="RuleBase" id="RU003879"/>
    </source>
</evidence>
<evidence type="ECO:0000256" key="5">
    <source>
        <dbReference type="ARBA" id="ARBA00022989"/>
    </source>
</evidence>
<evidence type="ECO:0000256" key="4">
    <source>
        <dbReference type="ARBA" id="ARBA00022692"/>
    </source>
</evidence>
<name>A0ABU9DZF1_9FLAO</name>
<protein>
    <submittedName>
        <fullName evidence="9">Biopolymer transporter ExbD</fullName>
    </submittedName>
</protein>
<comment type="caution">
    <text evidence="9">The sequence shown here is derived from an EMBL/GenBank/DDBJ whole genome shotgun (WGS) entry which is preliminary data.</text>
</comment>
<keyword evidence="4 7" id="KW-0812">Transmembrane</keyword>
<reference evidence="9 10" key="1">
    <citation type="submission" date="2024-04" db="EMBL/GenBank/DDBJ databases">
        <title>draft genome sequnece of Flavobacterium buctense JCM 30750.</title>
        <authorList>
            <person name="Kim D.-U."/>
        </authorList>
    </citation>
    <scope>NUCLEOTIDE SEQUENCE [LARGE SCALE GENOMIC DNA]</scope>
    <source>
        <strain evidence="9 10">JCM 30750</strain>
    </source>
</reference>
<proteinExistence type="inferred from homology"/>
<evidence type="ECO:0000256" key="2">
    <source>
        <dbReference type="ARBA" id="ARBA00005811"/>
    </source>
</evidence>
<dbReference type="PANTHER" id="PTHR30558:SF3">
    <property type="entry name" value="BIOPOLYMER TRANSPORT PROTEIN EXBD-RELATED"/>
    <property type="match status" value="1"/>
</dbReference>
<dbReference type="RefSeq" id="WP_187660248.1">
    <property type="nucleotide sequence ID" value="NZ_JACTAB010000003.1"/>
</dbReference>
<gene>
    <name evidence="9" type="ORF">WMW71_05410</name>
</gene>
<evidence type="ECO:0000256" key="6">
    <source>
        <dbReference type="ARBA" id="ARBA00023136"/>
    </source>
</evidence>
<evidence type="ECO:0000313" key="9">
    <source>
        <dbReference type="EMBL" id="MEK8179772.1"/>
    </source>
</evidence>
<organism evidence="9 10">
    <name type="scientific">Flavobacterium buctense</name>
    <dbReference type="NCBI Taxonomy" id="1648146"/>
    <lineage>
        <taxon>Bacteria</taxon>
        <taxon>Pseudomonadati</taxon>
        <taxon>Bacteroidota</taxon>
        <taxon>Flavobacteriia</taxon>
        <taxon>Flavobacteriales</taxon>
        <taxon>Flavobacteriaceae</taxon>
        <taxon>Flavobacterium</taxon>
    </lineage>
</organism>
<dbReference type="Proteomes" id="UP001491349">
    <property type="component" value="Unassembled WGS sequence"/>
</dbReference>
<evidence type="ECO:0000313" key="10">
    <source>
        <dbReference type="Proteomes" id="UP001491349"/>
    </source>
</evidence>
<evidence type="ECO:0000256" key="1">
    <source>
        <dbReference type="ARBA" id="ARBA00004162"/>
    </source>
</evidence>
<dbReference type="InterPro" id="IPR003400">
    <property type="entry name" value="ExbD"/>
</dbReference>
<sequence>MSEDNNDFKLIRNKPRSKKLHPKIDLAAMVSVSFLLIIFFMVTNELSKPQAMDLGLPSCGDESDSGTIYCGPRFERTLTLLLDDDNKVISYFGLLDYPNEKPKKLNFGKDGIRKELISKNKTIKEDSDFSNRGLIVIIKPSKKCNYGNLVDILDEMAITKIETYAIINDYTPEEVKLLASK</sequence>
<dbReference type="Pfam" id="PF02472">
    <property type="entry name" value="ExbD"/>
    <property type="match status" value="1"/>
</dbReference>